<accession>A0ACC2ZFX8</accession>
<evidence type="ECO:0000313" key="1">
    <source>
        <dbReference type="EMBL" id="KAJ9646617.1"/>
    </source>
</evidence>
<name>A0ACC2ZFX8_9PEZI</name>
<protein>
    <submittedName>
        <fullName evidence="1">Uncharacterized protein</fullName>
    </submittedName>
</protein>
<sequence length="477" mass="54146">MFNHRYISRFDPFKAPEIRSLLFVNRQISQEAHSILYETAPYCIQISEEMIQTPGRCVSTGDEADVGGKYEKYKRAELLSLPFARIRKLHICILASRFGAGRAFRDHDQEEVSLYNVRDNVQRLVSVLTDVPFIKELCVKLSLLAVEWSDEESVAAAKFLLNPFMRLRNISRPRLDNLQIGRVVRPGSLALYRIGSKISTTVYTPEIGFLDPLHNHGRPDPDEKLVDLSGIKGMRSGESNLASKASWLMYRDVEVAFVQHPIHEEYDPGDEGFAEYVGEWEKSLASDNPALPAPPLAQAYQDVKELLWKLEEAGVLRSDVFYVNADHWPGMRVPDLSMRMVLRARIAREANAAGDMAEIQQEIHTLWTEFLAKSDGNRRKINECFARMAPLQSASQGLDALEVSQESIQERPVKEYPPRMPPPTCNAQGEPVVDIDMQEGDKPRARLVTPAVLDLLEAMQIDRDWWQRFISGQPNGQ</sequence>
<dbReference type="Proteomes" id="UP001172680">
    <property type="component" value="Unassembled WGS sequence"/>
</dbReference>
<keyword evidence="2" id="KW-1185">Reference proteome</keyword>
<gene>
    <name evidence="1" type="ORF">H2199_002666</name>
</gene>
<reference evidence="1" key="1">
    <citation type="submission" date="2022-10" db="EMBL/GenBank/DDBJ databases">
        <title>Culturing micro-colonial fungi from biological soil crusts in the Mojave desert and describing Neophaeococcomyces mojavensis, and introducing the new genera and species Taxawa tesnikishii.</title>
        <authorList>
            <person name="Kurbessoian T."/>
            <person name="Stajich J.E."/>
        </authorList>
    </citation>
    <scope>NUCLEOTIDE SEQUENCE</scope>
    <source>
        <strain evidence="1">JES_115</strain>
    </source>
</reference>
<comment type="caution">
    <text evidence="1">The sequence shown here is derived from an EMBL/GenBank/DDBJ whole genome shotgun (WGS) entry which is preliminary data.</text>
</comment>
<organism evidence="1 2">
    <name type="scientific">Coniosporium tulheliwenetii</name>
    <dbReference type="NCBI Taxonomy" id="3383036"/>
    <lineage>
        <taxon>Eukaryota</taxon>
        <taxon>Fungi</taxon>
        <taxon>Dikarya</taxon>
        <taxon>Ascomycota</taxon>
        <taxon>Pezizomycotina</taxon>
        <taxon>Dothideomycetes</taxon>
        <taxon>Dothideomycetes incertae sedis</taxon>
        <taxon>Coniosporium</taxon>
    </lineage>
</organism>
<evidence type="ECO:0000313" key="2">
    <source>
        <dbReference type="Proteomes" id="UP001172680"/>
    </source>
</evidence>
<dbReference type="EMBL" id="JAPDRP010000006">
    <property type="protein sequence ID" value="KAJ9646617.1"/>
    <property type="molecule type" value="Genomic_DNA"/>
</dbReference>
<proteinExistence type="predicted"/>